<accession>A0A1V9XHV3</accession>
<dbReference type="EMBL" id="MNPL01010468">
    <property type="protein sequence ID" value="OQR73110.1"/>
    <property type="molecule type" value="Genomic_DNA"/>
</dbReference>
<evidence type="ECO:0000259" key="2">
    <source>
        <dbReference type="Pfam" id="PF23070"/>
    </source>
</evidence>
<feature type="signal peptide" evidence="1">
    <location>
        <begin position="1"/>
        <end position="16"/>
    </location>
</feature>
<comment type="caution">
    <text evidence="3">The sequence shown here is derived from an EMBL/GenBank/DDBJ whole genome shotgun (WGS) entry which is preliminary data.</text>
</comment>
<dbReference type="GO" id="GO:0061909">
    <property type="term" value="P:autophagosome-lysosome fusion"/>
    <property type="evidence" value="ECO:0007669"/>
    <property type="project" value="TreeGrafter"/>
</dbReference>
<organism evidence="3 4">
    <name type="scientific">Tropilaelaps mercedesae</name>
    <dbReference type="NCBI Taxonomy" id="418985"/>
    <lineage>
        <taxon>Eukaryota</taxon>
        <taxon>Metazoa</taxon>
        <taxon>Ecdysozoa</taxon>
        <taxon>Arthropoda</taxon>
        <taxon>Chelicerata</taxon>
        <taxon>Arachnida</taxon>
        <taxon>Acari</taxon>
        <taxon>Parasitiformes</taxon>
        <taxon>Mesostigmata</taxon>
        <taxon>Gamasina</taxon>
        <taxon>Dermanyssoidea</taxon>
        <taxon>Laelapidae</taxon>
        <taxon>Tropilaelaps</taxon>
    </lineage>
</organism>
<dbReference type="STRING" id="418985.A0A1V9XHV3"/>
<evidence type="ECO:0000313" key="3">
    <source>
        <dbReference type="EMBL" id="OQR73110.1"/>
    </source>
</evidence>
<proteinExistence type="predicted"/>
<reference evidence="3 4" key="1">
    <citation type="journal article" date="2017" name="Gigascience">
        <title>Draft genome of the honey bee ectoparasitic mite, Tropilaelaps mercedesae, is shaped by the parasitic life history.</title>
        <authorList>
            <person name="Dong X."/>
            <person name="Armstrong S.D."/>
            <person name="Xia D."/>
            <person name="Makepeace B.L."/>
            <person name="Darby A.C."/>
            <person name="Kadowaki T."/>
        </authorList>
    </citation>
    <scope>NUCLEOTIDE SEQUENCE [LARGE SCALE GENOMIC DNA]</scope>
    <source>
        <strain evidence="3">Wuxi-XJTLU</strain>
    </source>
</reference>
<feature type="chain" id="PRO_5013116901" description="DUF7043 domain-containing protein" evidence="1">
    <location>
        <begin position="17"/>
        <end position="296"/>
    </location>
</feature>
<evidence type="ECO:0000313" key="4">
    <source>
        <dbReference type="Proteomes" id="UP000192247"/>
    </source>
</evidence>
<keyword evidence="4" id="KW-1185">Reference proteome</keyword>
<protein>
    <recommendedName>
        <fullName evidence="2">DUF7043 domain-containing protein</fullName>
    </recommendedName>
</protein>
<dbReference type="InterPro" id="IPR055471">
    <property type="entry name" value="DUF7043"/>
</dbReference>
<sequence length="296" mass="32855">MDMFLIVLRLASVSSATPAVIIGRERPAVRLGDPNEVLSRNPRPKKTFPSWMYAEAHHWRTLNRSRSFEISRENSSLVIQSGSSIEQRWTCEDVYDIGENQAKIVVHAIEGCDSGYICLMMYRRAPNVLELQLGQRTLRNEDACLQAFFDASDQDYVTLLAEPPGLGDAPLQGKFTLVGVSGALFAELLRSPSAQGAAGDRQMEAALQDPDRTLGGTFPGSDQSIDQGELRCSEQMALYSACEDNRSRFEVRAECAPEGGQRKTYGKEMAVQATWELSDDHGSTTYLVVSHRDQRD</sequence>
<name>A0A1V9XHV3_9ACAR</name>
<dbReference type="OrthoDB" id="9979716at2759"/>
<keyword evidence="1" id="KW-0732">Signal</keyword>
<dbReference type="PANTHER" id="PTHR22255">
    <property type="entry name" value="LP06548P"/>
    <property type="match status" value="1"/>
</dbReference>
<dbReference type="Proteomes" id="UP000192247">
    <property type="component" value="Unassembled WGS sequence"/>
</dbReference>
<dbReference type="Pfam" id="PF23070">
    <property type="entry name" value="DUF7043"/>
    <property type="match status" value="1"/>
</dbReference>
<gene>
    <name evidence="3" type="ORF">BIW11_09949</name>
</gene>
<dbReference type="AlphaFoldDB" id="A0A1V9XHV3"/>
<dbReference type="InParanoid" id="A0A1V9XHV3"/>
<feature type="non-terminal residue" evidence="3">
    <location>
        <position position="296"/>
    </location>
</feature>
<feature type="domain" description="DUF7043" evidence="2">
    <location>
        <begin position="47"/>
        <end position="152"/>
    </location>
</feature>
<evidence type="ECO:0000256" key="1">
    <source>
        <dbReference type="SAM" id="SignalP"/>
    </source>
</evidence>
<dbReference type="PANTHER" id="PTHR22255:SF9">
    <property type="entry name" value="LP06548P"/>
    <property type="match status" value="1"/>
</dbReference>